<dbReference type="Proteomes" id="UP001364224">
    <property type="component" value="Unassembled WGS sequence"/>
</dbReference>
<organism evidence="1 2">
    <name type="scientific">Bradyrhizobium algeriense</name>
    <dbReference type="NCBI Taxonomy" id="634784"/>
    <lineage>
        <taxon>Bacteria</taxon>
        <taxon>Pseudomonadati</taxon>
        <taxon>Pseudomonadota</taxon>
        <taxon>Alphaproteobacteria</taxon>
        <taxon>Hyphomicrobiales</taxon>
        <taxon>Nitrobacteraceae</taxon>
        <taxon>Bradyrhizobium</taxon>
    </lineage>
</organism>
<sequence length="94" mass="10350">MGRPMKNRSILGKDDVAVAYEISGTSRIDSDRTLFAQNTMMRLRVEGRAAPVWTAAAVVVMTWASQPQAFPDQARYAAADEQRATKARMAALHP</sequence>
<evidence type="ECO:0000313" key="2">
    <source>
        <dbReference type="Proteomes" id="UP001364224"/>
    </source>
</evidence>
<accession>A0ABU8BCR8</accession>
<gene>
    <name evidence="1" type="ORF">V1286_003874</name>
</gene>
<proteinExistence type="predicted"/>
<protein>
    <submittedName>
        <fullName evidence="1">Uncharacterized protein</fullName>
    </submittedName>
</protein>
<evidence type="ECO:0000313" key="1">
    <source>
        <dbReference type="EMBL" id="MEH2556345.1"/>
    </source>
</evidence>
<reference evidence="1 2" key="1">
    <citation type="submission" date="2024-02" db="EMBL/GenBank/DDBJ databases">
        <title>Adaptive strategies in a cosmopolitan and abundant soil bacterium.</title>
        <authorList>
            <person name="Carini P."/>
        </authorList>
    </citation>
    <scope>NUCLEOTIDE SEQUENCE [LARGE SCALE GENOMIC DNA]</scope>
    <source>
        <strain evidence="1 2">AZCC 1608</strain>
    </source>
</reference>
<comment type="caution">
    <text evidence="1">The sequence shown here is derived from an EMBL/GenBank/DDBJ whole genome shotgun (WGS) entry which is preliminary data.</text>
</comment>
<dbReference type="EMBL" id="JAZHRV010000001">
    <property type="protein sequence ID" value="MEH2556345.1"/>
    <property type="molecule type" value="Genomic_DNA"/>
</dbReference>
<keyword evidence="2" id="KW-1185">Reference proteome</keyword>
<name>A0ABU8BCR8_9BRAD</name>